<evidence type="ECO:0000313" key="1">
    <source>
        <dbReference type="EMBL" id="VAX13770.1"/>
    </source>
</evidence>
<organism evidence="1">
    <name type="scientific">hydrothermal vent metagenome</name>
    <dbReference type="NCBI Taxonomy" id="652676"/>
    <lineage>
        <taxon>unclassified sequences</taxon>
        <taxon>metagenomes</taxon>
        <taxon>ecological metagenomes</taxon>
    </lineage>
</organism>
<sequence length="134" mass="15391">MNTILAMITEMDASSWILIFSLGLLFFAFSGLRRQQQQTRANTERLQRTQNDLRALISASLGMGERMLEVERRQRRLAERQEQLDIYDAANQPYEQAIRMAQNGSKTDELVDICGLSETEAELIKIMHRLDKAG</sequence>
<accession>A0A3B1BSX5</accession>
<dbReference type="InterPro" id="IPR021244">
    <property type="entry name" value="DUF2802"/>
</dbReference>
<dbReference type="Pfam" id="PF10975">
    <property type="entry name" value="DUF2802"/>
    <property type="match status" value="1"/>
</dbReference>
<dbReference type="EMBL" id="UOFZ01000133">
    <property type="protein sequence ID" value="VAX13770.1"/>
    <property type="molecule type" value="Genomic_DNA"/>
</dbReference>
<gene>
    <name evidence="1" type="ORF">MNBD_GAMMA24-1519</name>
</gene>
<proteinExistence type="predicted"/>
<dbReference type="AlphaFoldDB" id="A0A3B1BSX5"/>
<evidence type="ECO:0008006" key="2">
    <source>
        <dbReference type="Google" id="ProtNLM"/>
    </source>
</evidence>
<name>A0A3B1BSX5_9ZZZZ</name>
<protein>
    <recommendedName>
        <fullName evidence="2">DUF2802 domain-containing protein</fullName>
    </recommendedName>
</protein>
<reference evidence="1" key="1">
    <citation type="submission" date="2018-06" db="EMBL/GenBank/DDBJ databases">
        <authorList>
            <person name="Zhirakovskaya E."/>
        </authorList>
    </citation>
    <scope>NUCLEOTIDE SEQUENCE</scope>
</reference>